<evidence type="ECO:0000256" key="2">
    <source>
        <dbReference type="ARBA" id="ARBA00022692"/>
    </source>
</evidence>
<evidence type="ECO:0000256" key="5">
    <source>
        <dbReference type="ARBA" id="ARBA00022843"/>
    </source>
</evidence>
<evidence type="ECO:0000256" key="15">
    <source>
        <dbReference type="SAM" id="Phobius"/>
    </source>
</evidence>
<keyword evidence="8 15" id="KW-0472">Membrane</keyword>
<dbReference type="EMBL" id="KB030388">
    <property type="protein sequence ID" value="ELK17854.1"/>
    <property type="molecule type" value="Genomic_DNA"/>
</dbReference>
<accession>L5L293</accession>
<dbReference type="InterPro" id="IPR047012">
    <property type="entry name" value="ICAM_VCAM"/>
</dbReference>
<proteinExistence type="predicted"/>
<dbReference type="Gene3D" id="2.60.40.10">
    <property type="entry name" value="Immunoglobulins"/>
    <property type="match status" value="4"/>
</dbReference>
<feature type="transmembrane region" description="Helical" evidence="15">
    <location>
        <begin position="486"/>
        <end position="508"/>
    </location>
</feature>
<dbReference type="Proteomes" id="UP000010552">
    <property type="component" value="Unassembled WGS sequence"/>
</dbReference>
<dbReference type="PROSITE" id="PS50835">
    <property type="entry name" value="IG_LIKE"/>
    <property type="match status" value="1"/>
</dbReference>
<dbReference type="Pfam" id="PF21146">
    <property type="entry name" value="ICAM1_3_5_D2"/>
    <property type="match status" value="1"/>
</dbReference>
<dbReference type="InterPro" id="IPR007110">
    <property type="entry name" value="Ig-like_dom"/>
</dbReference>
<keyword evidence="11" id="KW-0393">Immunoglobulin domain</keyword>
<dbReference type="InterPro" id="IPR003988">
    <property type="entry name" value="ICAM"/>
</dbReference>
<organism evidence="17 18">
    <name type="scientific">Pteropus alecto</name>
    <name type="common">Black flying fox</name>
    <dbReference type="NCBI Taxonomy" id="9402"/>
    <lineage>
        <taxon>Eukaryota</taxon>
        <taxon>Metazoa</taxon>
        <taxon>Chordata</taxon>
        <taxon>Craniata</taxon>
        <taxon>Vertebrata</taxon>
        <taxon>Euteleostomi</taxon>
        <taxon>Mammalia</taxon>
        <taxon>Eutheria</taxon>
        <taxon>Laurasiatheria</taxon>
        <taxon>Chiroptera</taxon>
        <taxon>Yinpterochiroptera</taxon>
        <taxon>Pteropodoidea</taxon>
        <taxon>Pteropodidae</taxon>
        <taxon>Pteropodinae</taxon>
        <taxon>Pteropus</taxon>
    </lineage>
</organism>
<evidence type="ECO:0000256" key="11">
    <source>
        <dbReference type="ARBA" id="ARBA00023319"/>
    </source>
</evidence>
<keyword evidence="6" id="KW-0130">Cell adhesion</keyword>
<keyword evidence="7 15" id="KW-1133">Transmembrane helix</keyword>
<dbReference type="SMART" id="SM00409">
    <property type="entry name" value="IG"/>
    <property type="match status" value="2"/>
</dbReference>
<evidence type="ECO:0000256" key="1">
    <source>
        <dbReference type="ARBA" id="ARBA00004479"/>
    </source>
</evidence>
<protein>
    <recommendedName>
        <fullName evidence="14">Intercellular adhesion molecule 1</fullName>
    </recommendedName>
</protein>
<keyword evidence="3" id="KW-0732">Signal</keyword>
<gene>
    <name evidence="17" type="ORF">PAL_GLEAN10002436</name>
</gene>
<dbReference type="InterPro" id="IPR003599">
    <property type="entry name" value="Ig_sub"/>
</dbReference>
<evidence type="ECO:0000256" key="4">
    <source>
        <dbReference type="ARBA" id="ARBA00022737"/>
    </source>
</evidence>
<evidence type="ECO:0000256" key="9">
    <source>
        <dbReference type="ARBA" id="ARBA00023157"/>
    </source>
</evidence>
<feature type="domain" description="Ig-like" evidence="16">
    <location>
        <begin position="400"/>
        <end position="478"/>
    </location>
</feature>
<keyword evidence="18" id="KW-1185">Reference proteome</keyword>
<evidence type="ECO:0000259" key="16">
    <source>
        <dbReference type="PROSITE" id="PS50835"/>
    </source>
</evidence>
<keyword evidence="10" id="KW-0325">Glycoprotein</keyword>
<dbReference type="PRINTS" id="PR01473">
    <property type="entry name" value="ICAM"/>
</dbReference>
<evidence type="ECO:0000256" key="8">
    <source>
        <dbReference type="ARBA" id="ARBA00023136"/>
    </source>
</evidence>
<dbReference type="FunFam" id="2.60.40.10:FF:000338">
    <property type="entry name" value="intercellular adhesion molecule 5"/>
    <property type="match status" value="1"/>
</dbReference>
<keyword evidence="5" id="KW-0832">Ubl conjugation</keyword>
<dbReference type="InterPro" id="IPR036179">
    <property type="entry name" value="Ig-like_dom_sf"/>
</dbReference>
<evidence type="ECO:0000256" key="6">
    <source>
        <dbReference type="ARBA" id="ARBA00022889"/>
    </source>
</evidence>
<reference evidence="18" key="1">
    <citation type="journal article" date="2013" name="Science">
        <title>Comparative analysis of bat genomes provides insight into the evolution of flight and immunity.</title>
        <authorList>
            <person name="Zhang G."/>
            <person name="Cowled C."/>
            <person name="Shi Z."/>
            <person name="Huang Z."/>
            <person name="Bishop-Lilly K.A."/>
            <person name="Fang X."/>
            <person name="Wynne J.W."/>
            <person name="Xiong Z."/>
            <person name="Baker M.L."/>
            <person name="Zhao W."/>
            <person name="Tachedjian M."/>
            <person name="Zhu Y."/>
            <person name="Zhou P."/>
            <person name="Jiang X."/>
            <person name="Ng J."/>
            <person name="Yang L."/>
            <person name="Wu L."/>
            <person name="Xiao J."/>
            <person name="Feng Y."/>
            <person name="Chen Y."/>
            <person name="Sun X."/>
            <person name="Zhang Y."/>
            <person name="Marsh G.A."/>
            <person name="Crameri G."/>
            <person name="Broder C.C."/>
            <person name="Frey K.G."/>
            <person name="Wang L.F."/>
            <person name="Wang J."/>
        </authorList>
    </citation>
    <scope>NUCLEOTIDE SEQUENCE [LARGE SCALE GENOMIC DNA]</scope>
</reference>
<name>L5L293_PTEAL</name>
<dbReference type="FunFam" id="2.60.40.10:FF:000459">
    <property type="entry name" value="Intercellular adhesion molecule 1"/>
    <property type="match status" value="1"/>
</dbReference>
<dbReference type="AlphaFoldDB" id="L5L293"/>
<dbReference type="InParanoid" id="L5L293"/>
<dbReference type="InterPro" id="IPR013783">
    <property type="entry name" value="Ig-like_fold"/>
</dbReference>
<keyword evidence="4" id="KW-0677">Repeat</keyword>
<evidence type="ECO:0000256" key="13">
    <source>
        <dbReference type="ARBA" id="ARBA00038746"/>
    </source>
</evidence>
<dbReference type="PRINTS" id="PR01472">
    <property type="entry name" value="ICAMVCAM1"/>
</dbReference>
<dbReference type="GO" id="GO:0005886">
    <property type="term" value="C:plasma membrane"/>
    <property type="evidence" value="ECO:0007669"/>
    <property type="project" value="TreeGrafter"/>
</dbReference>
<dbReference type="SUPFAM" id="SSF48726">
    <property type="entry name" value="Immunoglobulin"/>
    <property type="match status" value="4"/>
</dbReference>
<evidence type="ECO:0000256" key="7">
    <source>
        <dbReference type="ARBA" id="ARBA00022989"/>
    </source>
</evidence>
<dbReference type="InterPro" id="IPR003987">
    <property type="entry name" value="ICAM_VCAM_N"/>
</dbReference>
<dbReference type="PANTHER" id="PTHR13771:SF18">
    <property type="entry name" value="INTERCELLULAR ADHESION MOLECULE 1"/>
    <property type="match status" value="1"/>
</dbReference>
<evidence type="ECO:0000256" key="12">
    <source>
        <dbReference type="ARBA" id="ARBA00037418"/>
    </source>
</evidence>
<dbReference type="FunFam" id="2.60.40.10:FF:000641">
    <property type="entry name" value="Intercellular adhesion molecule 1"/>
    <property type="match status" value="1"/>
</dbReference>
<dbReference type="GO" id="GO:0098609">
    <property type="term" value="P:cell-cell adhesion"/>
    <property type="evidence" value="ECO:0007669"/>
    <property type="project" value="InterPro"/>
</dbReference>
<comment type="subcellular location">
    <subcellularLocation>
        <location evidence="1">Membrane</location>
        <topology evidence="1">Single-pass type I membrane protein</topology>
    </subcellularLocation>
</comment>
<comment type="subunit">
    <text evidence="13">Homodimer. Interacts with MUC1 and promotes cell aggregation in epithelial cells. Interacts with ARHGEF26/SGEF. Interacts (on T cell side) with CD81, CD247 and CD9 at immunological synapses between antigen-presenting cells and T cells.</text>
</comment>
<dbReference type="GO" id="GO:0005178">
    <property type="term" value="F:integrin binding"/>
    <property type="evidence" value="ECO:0007669"/>
    <property type="project" value="InterPro"/>
</dbReference>
<dbReference type="FunCoup" id="L5L293">
    <property type="interactions" value="400"/>
</dbReference>
<dbReference type="eggNOG" id="ENOG502RZRA">
    <property type="taxonomic scope" value="Eukaryota"/>
</dbReference>
<evidence type="ECO:0000256" key="14">
    <source>
        <dbReference type="ARBA" id="ARBA00040566"/>
    </source>
</evidence>
<dbReference type="STRING" id="9402.L5L293"/>
<sequence length="534" mass="58079">MPPLWPHCFNSEIPELLWRGGGSRGGRTTWLGAAPFRPGNARALVSEEKTQGFREGSTAPLPESPWSAAIKDQSASGTQSVLRPGVLLTSVAMSLGASQLPLPAILTLLGVLLPGFPERVELESLPHWQPVGKNLTLRCQVEGGAPRPHLSVVLLRGEEELSRQTKVNLTEVTATVLAGRDDHGANFSCRTELDLRSEGLGLFQNVSAPRQLRTFVLPVTDPHLAAPLIMEVGTRWLVNCTLVGLFPASEAQVMLVLGEQKLEPTVKYNDDFLWASAWVEAKSEEEGTHQLTCAVILGNQSRRSQQTVTIYSFPAPSLTLSQPEVSEMTVVSVECKAHAGAMVTMLSGAPAGPPASSVQFQLNVTAEDNGHSFLCSAALEVAGEVLYKNKTLKLHVLYGPRLNEKDCPGNWTWQEGSQQTLRCQAWGNPTPKLDCRQNGTGSLLPIGDLRPVKREISGSYVCRAKSSRGEVIREVVVNVIYHDNNVIIIVLVTALVIVSAVLTGAYLYNRQRKIREYKLQKAQEAAAMKLNTPP</sequence>
<dbReference type="PANTHER" id="PTHR13771">
    <property type="entry name" value="INTERCELLULAR ADHESION MOLECULE"/>
    <property type="match status" value="1"/>
</dbReference>
<evidence type="ECO:0000313" key="17">
    <source>
        <dbReference type="EMBL" id="ELK17854.1"/>
    </source>
</evidence>
<dbReference type="InterPro" id="IPR048679">
    <property type="entry name" value="ICAM1_3_5_D2"/>
</dbReference>
<evidence type="ECO:0000313" key="18">
    <source>
        <dbReference type="Proteomes" id="UP000010552"/>
    </source>
</evidence>
<dbReference type="FunFam" id="2.60.40.10:FF:000648">
    <property type="entry name" value="Intercellular adhesion molecule 1"/>
    <property type="match status" value="1"/>
</dbReference>
<comment type="function">
    <text evidence="12">ICAM proteins are ligands for the leukocyte adhesion protein LFA-1 (integrin alpha-L/beta-2). During leukocyte trans-endothelial migration, ICAM1 engagement promotes the assembly of endothelial apical cups through ARHGEF26/SGEF and RHOG activation.</text>
</comment>
<keyword evidence="9" id="KW-1015">Disulfide bond</keyword>
<evidence type="ECO:0000256" key="10">
    <source>
        <dbReference type="ARBA" id="ARBA00023180"/>
    </source>
</evidence>
<keyword evidence="2 15" id="KW-0812">Transmembrane</keyword>
<evidence type="ECO:0000256" key="3">
    <source>
        <dbReference type="ARBA" id="ARBA00022729"/>
    </source>
</evidence>